<feature type="signal peptide" evidence="2">
    <location>
        <begin position="1"/>
        <end position="20"/>
    </location>
</feature>
<dbReference type="PANTHER" id="PTHR43674:SF2">
    <property type="entry name" value="BETA-UREIDOPROPIONASE"/>
    <property type="match status" value="1"/>
</dbReference>
<protein>
    <recommendedName>
        <fullName evidence="3">CN hydrolase domain-containing protein</fullName>
    </recommendedName>
</protein>
<dbReference type="InterPro" id="IPR044083">
    <property type="entry name" value="RamA-like"/>
</dbReference>
<dbReference type="KEGG" id="dmp:FAK_39370"/>
<dbReference type="Gene3D" id="3.60.110.10">
    <property type="entry name" value="Carbon-nitrogen hydrolase"/>
    <property type="match status" value="1"/>
</dbReference>
<dbReference type="InterPro" id="IPR003010">
    <property type="entry name" value="C-N_Hydrolase"/>
</dbReference>
<dbReference type="GO" id="GO:0033388">
    <property type="term" value="P:putrescine biosynthetic process from arginine"/>
    <property type="evidence" value="ECO:0007669"/>
    <property type="project" value="TreeGrafter"/>
</dbReference>
<name>A0AAU9ESX9_9BACT</name>
<dbReference type="CDD" id="cd07576">
    <property type="entry name" value="R-amidase_like"/>
    <property type="match status" value="1"/>
</dbReference>
<dbReference type="Proteomes" id="UP001366166">
    <property type="component" value="Chromosome"/>
</dbReference>
<dbReference type="AlphaFoldDB" id="A0AAU9ESX9"/>
<proteinExistence type="predicted"/>
<keyword evidence="1" id="KW-0378">Hydrolase</keyword>
<feature type="chain" id="PRO_5043930653" description="CN hydrolase domain-containing protein" evidence="2">
    <location>
        <begin position="21"/>
        <end position="383"/>
    </location>
</feature>
<dbReference type="PROSITE" id="PS50263">
    <property type="entry name" value="CN_HYDROLASE"/>
    <property type="match status" value="1"/>
</dbReference>
<dbReference type="EMBL" id="AP028679">
    <property type="protein sequence ID" value="BEQ16871.1"/>
    <property type="molecule type" value="Genomic_DNA"/>
</dbReference>
<evidence type="ECO:0000256" key="1">
    <source>
        <dbReference type="ARBA" id="ARBA00022801"/>
    </source>
</evidence>
<evidence type="ECO:0000259" key="3">
    <source>
        <dbReference type="PROSITE" id="PS50263"/>
    </source>
</evidence>
<accession>A0AAU9ESX9</accession>
<feature type="domain" description="CN hydrolase" evidence="3">
    <location>
        <begin position="59"/>
        <end position="320"/>
    </location>
</feature>
<evidence type="ECO:0000313" key="5">
    <source>
        <dbReference type="Proteomes" id="UP001366166"/>
    </source>
</evidence>
<dbReference type="PANTHER" id="PTHR43674">
    <property type="entry name" value="NITRILASE C965.09-RELATED"/>
    <property type="match status" value="1"/>
</dbReference>
<dbReference type="RefSeq" id="WP_338603341.1">
    <property type="nucleotide sequence ID" value="NZ_AP028679.1"/>
</dbReference>
<evidence type="ECO:0000313" key="4">
    <source>
        <dbReference type="EMBL" id="BEQ16871.1"/>
    </source>
</evidence>
<reference evidence="5" key="1">
    <citation type="journal article" date="2023" name="Arch. Microbiol.">
        <title>Desulfoferula mesophilus gen. nov. sp. nov., a mesophilic sulfate-reducing bacterium isolated from a brackish lake sediment.</title>
        <authorList>
            <person name="Watanabe T."/>
            <person name="Yabe T."/>
            <person name="Tsuji J.M."/>
            <person name="Fukui M."/>
        </authorList>
    </citation>
    <scope>NUCLEOTIDE SEQUENCE [LARGE SCALE GENOMIC DNA]</scope>
    <source>
        <strain evidence="5">12FAK</strain>
    </source>
</reference>
<dbReference type="GO" id="GO:0050126">
    <property type="term" value="F:N-carbamoylputrescine amidase activity"/>
    <property type="evidence" value="ECO:0007669"/>
    <property type="project" value="TreeGrafter"/>
</dbReference>
<gene>
    <name evidence="4" type="ORF">FAK_39370</name>
</gene>
<dbReference type="InterPro" id="IPR036526">
    <property type="entry name" value="C-N_Hydrolase_sf"/>
</dbReference>
<dbReference type="Pfam" id="PF00795">
    <property type="entry name" value="CN_hydrolase"/>
    <property type="match status" value="1"/>
</dbReference>
<evidence type="ECO:0000256" key="2">
    <source>
        <dbReference type="SAM" id="SignalP"/>
    </source>
</evidence>
<sequence>MKRLLLALGLTLTLAASAGAGPVPDCCSPRYDAKVMQSYRQLMFKMSVYAAVPRPGQGVRLGIYQAQGAYGQGAVAKNLARLEEAVKQAAQRGVQLLSFPELYVNGYTMSRPEAHQEAQTVDGPIVTQCRAIAKKYNMTLLVPYAEKAKGPGGKTQYFDSVAVIGADGGLVVSYRKTHLWGRDERANWSFGQKLCPVFMVNGFPVSVLNCYECEFPELTRALALRGAKLVVGPTAADCYATQPDGKRSAIPYPDISRLLIPAYAYANNIFFAYSNHCGYESLQGVEWHYRGNSIICGPHGDVIVAAGHQQDTMLVADVVPAYYGASHPESNYLKDRRPELYKELVAPKVGFVPGGWVYPAYGSGKEVMPKGEKLPKGERPASK</sequence>
<dbReference type="InterPro" id="IPR050345">
    <property type="entry name" value="Aliph_Amidase/BUP"/>
</dbReference>
<dbReference type="SUPFAM" id="SSF56317">
    <property type="entry name" value="Carbon-nitrogen hydrolase"/>
    <property type="match status" value="1"/>
</dbReference>
<keyword evidence="2" id="KW-0732">Signal</keyword>
<keyword evidence="5" id="KW-1185">Reference proteome</keyword>
<organism evidence="4 5">
    <name type="scientific">Desulfoferula mesophila</name>
    <dbReference type="NCBI Taxonomy" id="3058419"/>
    <lineage>
        <taxon>Bacteria</taxon>
        <taxon>Pseudomonadati</taxon>
        <taxon>Thermodesulfobacteriota</taxon>
        <taxon>Desulfarculia</taxon>
        <taxon>Desulfarculales</taxon>
        <taxon>Desulfarculaceae</taxon>
        <taxon>Desulfoferula</taxon>
    </lineage>
</organism>